<gene>
    <name evidence="10" type="ORF">GWI33_012561</name>
</gene>
<feature type="signal peptide" evidence="9">
    <location>
        <begin position="1"/>
        <end position="16"/>
    </location>
</feature>
<evidence type="ECO:0000313" key="10">
    <source>
        <dbReference type="EMBL" id="KAF7274766.1"/>
    </source>
</evidence>
<evidence type="ECO:0000256" key="8">
    <source>
        <dbReference type="SAM" id="Phobius"/>
    </source>
</evidence>
<evidence type="ECO:0000313" key="11">
    <source>
        <dbReference type="Proteomes" id="UP000625711"/>
    </source>
</evidence>
<dbReference type="PANTHER" id="PTHR46953:SF1">
    <property type="entry name" value="G-PROTEIN COUPLED RECEPTOR MTH-LIKE 1-RELATED"/>
    <property type="match status" value="1"/>
</dbReference>
<keyword evidence="7" id="KW-0807">Transducer</keyword>
<dbReference type="GO" id="GO:0012505">
    <property type="term" value="C:endomembrane system"/>
    <property type="evidence" value="ECO:0007669"/>
    <property type="project" value="UniProtKB-SubCell"/>
</dbReference>
<evidence type="ECO:0000256" key="6">
    <source>
        <dbReference type="ARBA" id="ARBA00023170"/>
    </source>
</evidence>
<dbReference type="AlphaFoldDB" id="A0A834M7G2"/>
<feature type="transmembrane region" description="Helical" evidence="8">
    <location>
        <begin position="294"/>
        <end position="317"/>
    </location>
</feature>
<keyword evidence="11" id="KW-1185">Reference proteome</keyword>
<keyword evidence="4 8" id="KW-1133">Transmembrane helix</keyword>
<feature type="transmembrane region" description="Helical" evidence="8">
    <location>
        <begin position="329"/>
        <end position="350"/>
    </location>
</feature>
<evidence type="ECO:0000256" key="4">
    <source>
        <dbReference type="ARBA" id="ARBA00022989"/>
    </source>
</evidence>
<dbReference type="InterPro" id="IPR036272">
    <property type="entry name" value="Methuselah_N_sf"/>
</dbReference>
<keyword evidence="3 8" id="KW-0812">Transmembrane</keyword>
<dbReference type="SUPFAM" id="SSF63877">
    <property type="entry name" value="Methuselah ectodomain"/>
    <property type="match status" value="1"/>
</dbReference>
<dbReference type="OrthoDB" id="6134459at2759"/>
<name>A0A834M7G2_RHYFE</name>
<feature type="chain" id="PRO_5032690900" evidence="9">
    <location>
        <begin position="17"/>
        <end position="390"/>
    </location>
</feature>
<proteinExistence type="inferred from homology"/>
<evidence type="ECO:0000256" key="3">
    <source>
        <dbReference type="ARBA" id="ARBA00022692"/>
    </source>
</evidence>
<dbReference type="GO" id="GO:0004930">
    <property type="term" value="F:G protein-coupled receptor activity"/>
    <property type="evidence" value="ECO:0007669"/>
    <property type="project" value="UniProtKB-KW"/>
</dbReference>
<dbReference type="Proteomes" id="UP000625711">
    <property type="component" value="Unassembled WGS sequence"/>
</dbReference>
<evidence type="ECO:0000256" key="1">
    <source>
        <dbReference type="ARBA" id="ARBA00004127"/>
    </source>
</evidence>
<comment type="subcellular location">
    <subcellularLocation>
        <location evidence="1">Endomembrane system</location>
        <topology evidence="1">Multi-pass membrane protein</topology>
    </subcellularLocation>
</comment>
<accession>A0A834M7G2</accession>
<dbReference type="PANTHER" id="PTHR46953">
    <property type="entry name" value="G-PROTEIN COUPLED RECEPTOR MTH-LIKE 1-RELATED"/>
    <property type="match status" value="1"/>
</dbReference>
<reference evidence="10" key="1">
    <citation type="submission" date="2020-08" db="EMBL/GenBank/DDBJ databases">
        <title>Genome sequencing and assembly of the red palm weevil Rhynchophorus ferrugineus.</title>
        <authorList>
            <person name="Dias G.B."/>
            <person name="Bergman C.M."/>
            <person name="Manee M."/>
        </authorList>
    </citation>
    <scope>NUCLEOTIDE SEQUENCE</scope>
    <source>
        <strain evidence="10">AA-2017</strain>
        <tissue evidence="10">Whole larva</tissue>
    </source>
</reference>
<comment type="similarity">
    <text evidence="2">Belongs to the G-protein coupled receptor 2 family. Mth subfamily.</text>
</comment>
<dbReference type="Gene3D" id="1.20.1070.10">
    <property type="entry name" value="Rhodopsin 7-helix transmembrane proteins"/>
    <property type="match status" value="1"/>
</dbReference>
<comment type="caution">
    <text evidence="10">The sequence shown here is derived from an EMBL/GenBank/DDBJ whole genome shotgun (WGS) entry which is preliminary data.</text>
</comment>
<evidence type="ECO:0000256" key="5">
    <source>
        <dbReference type="ARBA" id="ARBA00023040"/>
    </source>
</evidence>
<feature type="transmembrane region" description="Helical" evidence="8">
    <location>
        <begin position="362"/>
        <end position="387"/>
    </location>
</feature>
<keyword evidence="6" id="KW-0675">Receptor</keyword>
<evidence type="ECO:0000256" key="9">
    <source>
        <dbReference type="SAM" id="SignalP"/>
    </source>
</evidence>
<evidence type="ECO:0000256" key="2">
    <source>
        <dbReference type="ARBA" id="ARBA00008979"/>
    </source>
</evidence>
<feature type="non-terminal residue" evidence="10">
    <location>
        <position position="1"/>
    </location>
</feature>
<dbReference type="InterPro" id="IPR052808">
    <property type="entry name" value="GPCR_Mth-like"/>
</dbReference>
<evidence type="ECO:0000256" key="7">
    <source>
        <dbReference type="ARBA" id="ARBA00023224"/>
    </source>
</evidence>
<sequence>MLLLYFLFGVFVLGQSQLIYEDLIKCCPVNSVIVFENNTYICGNEVNSLIQILPSDKQVTGDFCLDVFENEAYLFKGQSNFTKIKSLSLKYFNKCCPLNHFYNTQLHTCHENVSSNRTENSSSRFVRIGLPNCKIIVDSNGVSEKDLSELNAESYCLDRTENHSEIFRECRNDFEVCDTMRCIRKCCPDGHSFVNGSHCEATFVHGLDLNFSEFIDQTDEFAIIHGYSGKIYLQPSDWEFHLDSRGVFRLFDEKIGNEIYEPTDDTYCIEHATKNGIDFGHRLFRKLPEKEVKYVINGYIMIVSSAFLLATVVIYVVLGETRKLFGKILVSFCCSLMFTFFLLVYTTFYFGSVKPGGYTCRIIGFLLLYAEYSTFLWLLLLGFDIYLTFG</sequence>
<keyword evidence="5" id="KW-0297">G-protein coupled receptor</keyword>
<dbReference type="EMBL" id="JAACXV010012143">
    <property type="protein sequence ID" value="KAF7274766.1"/>
    <property type="molecule type" value="Genomic_DNA"/>
</dbReference>
<keyword evidence="8" id="KW-0472">Membrane</keyword>
<protein>
    <submittedName>
        <fullName evidence="10">Uncharacterized protein</fullName>
    </submittedName>
</protein>
<organism evidence="10 11">
    <name type="scientific">Rhynchophorus ferrugineus</name>
    <name type="common">Red palm weevil</name>
    <name type="synonym">Curculio ferrugineus</name>
    <dbReference type="NCBI Taxonomy" id="354439"/>
    <lineage>
        <taxon>Eukaryota</taxon>
        <taxon>Metazoa</taxon>
        <taxon>Ecdysozoa</taxon>
        <taxon>Arthropoda</taxon>
        <taxon>Hexapoda</taxon>
        <taxon>Insecta</taxon>
        <taxon>Pterygota</taxon>
        <taxon>Neoptera</taxon>
        <taxon>Endopterygota</taxon>
        <taxon>Coleoptera</taxon>
        <taxon>Polyphaga</taxon>
        <taxon>Cucujiformia</taxon>
        <taxon>Curculionidae</taxon>
        <taxon>Dryophthorinae</taxon>
        <taxon>Rhynchophorus</taxon>
    </lineage>
</organism>
<keyword evidence="9" id="KW-0732">Signal</keyword>